<evidence type="ECO:0000313" key="1">
    <source>
        <dbReference type="EMBL" id="TLS44534.1"/>
    </source>
</evidence>
<name>A0A5R9FVQ7_9ACTN</name>
<protein>
    <submittedName>
        <fullName evidence="1">Gas vesicle protein</fullName>
    </submittedName>
</protein>
<dbReference type="EMBL" id="VBZC01000020">
    <property type="protein sequence ID" value="TLS44534.1"/>
    <property type="molecule type" value="Genomic_DNA"/>
</dbReference>
<organism evidence="1 2">
    <name type="scientific">Streptomyces montanus</name>
    <dbReference type="NCBI Taxonomy" id="2580423"/>
    <lineage>
        <taxon>Bacteria</taxon>
        <taxon>Bacillati</taxon>
        <taxon>Actinomycetota</taxon>
        <taxon>Actinomycetes</taxon>
        <taxon>Kitasatosporales</taxon>
        <taxon>Streptomycetaceae</taxon>
        <taxon>Streptomyces</taxon>
    </lineage>
</organism>
<evidence type="ECO:0000313" key="2">
    <source>
        <dbReference type="Proteomes" id="UP000305906"/>
    </source>
</evidence>
<dbReference type="AlphaFoldDB" id="A0A5R9FVQ7"/>
<comment type="caution">
    <text evidence="1">The sequence shown here is derived from an EMBL/GenBank/DDBJ whole genome shotgun (WGS) entry which is preliminary data.</text>
</comment>
<dbReference type="InterPro" id="IPR007804">
    <property type="entry name" value="GvpG"/>
</dbReference>
<proteinExistence type="predicted"/>
<dbReference type="RefSeq" id="WP_138046494.1">
    <property type="nucleotide sequence ID" value="NZ_VBZC01000020.1"/>
</dbReference>
<keyword evidence="2" id="KW-1185">Reference proteome</keyword>
<accession>A0A5R9FVQ7</accession>
<gene>
    <name evidence="1" type="ORF">FE633_19715</name>
</gene>
<sequence length="83" mass="8920">MGLFTGVVTLPLAPVRGIMWIAEQIEKQAMRELADPAVIQQRLDEVASARESGEISEEEADQRESALVSRLLNGGQTAGGVEV</sequence>
<dbReference type="Pfam" id="PF05120">
    <property type="entry name" value="GvpG"/>
    <property type="match status" value="1"/>
</dbReference>
<dbReference type="Proteomes" id="UP000305906">
    <property type="component" value="Unassembled WGS sequence"/>
</dbReference>
<reference evidence="1 2" key="1">
    <citation type="submission" date="2019-05" db="EMBL/GenBank/DDBJ databases">
        <title>Streptomyces sp. NEAU-C151, a novel actinomycete isolated from soil.</title>
        <authorList>
            <person name="Han L."/>
            <person name="Jiang H."/>
        </authorList>
    </citation>
    <scope>NUCLEOTIDE SEQUENCE [LARGE SCALE GENOMIC DNA]</scope>
    <source>
        <strain evidence="1 2">NEAU-C151</strain>
    </source>
</reference>